<comment type="caution">
    <text evidence="2">The sequence shown here is derived from an EMBL/GenBank/DDBJ whole genome shotgun (WGS) entry which is preliminary data.</text>
</comment>
<feature type="region of interest" description="Disordered" evidence="1">
    <location>
        <begin position="1"/>
        <end position="22"/>
    </location>
</feature>
<organism evidence="2 3">
    <name type="scientific">Staurois parvus</name>
    <dbReference type="NCBI Taxonomy" id="386267"/>
    <lineage>
        <taxon>Eukaryota</taxon>
        <taxon>Metazoa</taxon>
        <taxon>Chordata</taxon>
        <taxon>Craniata</taxon>
        <taxon>Vertebrata</taxon>
        <taxon>Euteleostomi</taxon>
        <taxon>Amphibia</taxon>
        <taxon>Batrachia</taxon>
        <taxon>Anura</taxon>
        <taxon>Neobatrachia</taxon>
        <taxon>Ranoidea</taxon>
        <taxon>Ranidae</taxon>
        <taxon>Staurois</taxon>
    </lineage>
</organism>
<feature type="non-terminal residue" evidence="2">
    <location>
        <position position="61"/>
    </location>
</feature>
<evidence type="ECO:0000313" key="2">
    <source>
        <dbReference type="EMBL" id="CAI9538282.1"/>
    </source>
</evidence>
<evidence type="ECO:0000313" key="3">
    <source>
        <dbReference type="Proteomes" id="UP001162483"/>
    </source>
</evidence>
<sequence length="61" mass="6202">MTRDCGHSTGDDQRPFSNAVYGGGGHTWPAGLSILSEGGAPTHISASSSSSLLSIQAAWGR</sequence>
<proteinExistence type="predicted"/>
<keyword evidence="3" id="KW-1185">Reference proteome</keyword>
<dbReference type="EMBL" id="CATNWA010000838">
    <property type="protein sequence ID" value="CAI9538282.1"/>
    <property type="molecule type" value="Genomic_DNA"/>
</dbReference>
<accession>A0ABN9ASG8</accession>
<protein>
    <submittedName>
        <fullName evidence="2">Uncharacterized protein</fullName>
    </submittedName>
</protein>
<gene>
    <name evidence="2" type="ORF">SPARVUS_LOCUS1400510</name>
</gene>
<name>A0ABN9ASG8_9NEOB</name>
<dbReference type="Proteomes" id="UP001162483">
    <property type="component" value="Unassembled WGS sequence"/>
</dbReference>
<reference evidence="2" key="1">
    <citation type="submission" date="2023-05" db="EMBL/GenBank/DDBJ databases">
        <authorList>
            <person name="Stuckert A."/>
        </authorList>
    </citation>
    <scope>NUCLEOTIDE SEQUENCE</scope>
</reference>
<feature type="compositionally biased region" description="Basic and acidic residues" evidence="1">
    <location>
        <begin position="1"/>
        <end position="14"/>
    </location>
</feature>
<evidence type="ECO:0000256" key="1">
    <source>
        <dbReference type="SAM" id="MobiDB-lite"/>
    </source>
</evidence>